<evidence type="ECO:0000256" key="1">
    <source>
        <dbReference type="SAM" id="SignalP"/>
    </source>
</evidence>
<feature type="chain" id="PRO_5038035310" description="DUF3515 family protein" evidence="1">
    <location>
        <begin position="26"/>
        <end position="140"/>
    </location>
</feature>
<reference evidence="2" key="1">
    <citation type="journal article" date="2014" name="Int. J. Syst. Evol. Microbiol.">
        <title>Complete genome sequence of Corynebacterium casei LMG S-19264T (=DSM 44701T), isolated from a smear-ripened cheese.</title>
        <authorList>
            <consortium name="US DOE Joint Genome Institute (JGI-PGF)"/>
            <person name="Walter F."/>
            <person name="Albersmeier A."/>
            <person name="Kalinowski J."/>
            <person name="Ruckert C."/>
        </authorList>
    </citation>
    <scope>NUCLEOTIDE SEQUENCE</scope>
    <source>
        <strain evidence="2">CGMCC 4.7308</strain>
    </source>
</reference>
<organism evidence="2 3">
    <name type="scientific">Nakamurella endophytica</name>
    <dbReference type="NCBI Taxonomy" id="1748367"/>
    <lineage>
        <taxon>Bacteria</taxon>
        <taxon>Bacillati</taxon>
        <taxon>Actinomycetota</taxon>
        <taxon>Actinomycetes</taxon>
        <taxon>Nakamurellales</taxon>
        <taxon>Nakamurellaceae</taxon>
        <taxon>Nakamurella</taxon>
    </lineage>
</organism>
<dbReference type="EMBL" id="BMNA01000015">
    <property type="protein sequence ID" value="GGM16140.1"/>
    <property type="molecule type" value="Genomic_DNA"/>
</dbReference>
<reference evidence="2" key="2">
    <citation type="submission" date="2020-09" db="EMBL/GenBank/DDBJ databases">
        <authorList>
            <person name="Sun Q."/>
            <person name="Zhou Y."/>
        </authorList>
    </citation>
    <scope>NUCLEOTIDE SEQUENCE</scope>
    <source>
        <strain evidence="2">CGMCC 4.7308</strain>
    </source>
</reference>
<name>A0A917TAK1_9ACTN</name>
<comment type="caution">
    <text evidence="2">The sequence shown here is derived from an EMBL/GenBank/DDBJ whole genome shotgun (WGS) entry which is preliminary data.</text>
</comment>
<evidence type="ECO:0008006" key="4">
    <source>
        <dbReference type="Google" id="ProtNLM"/>
    </source>
</evidence>
<keyword evidence="1" id="KW-0732">Signal</keyword>
<keyword evidence="3" id="KW-1185">Reference proteome</keyword>
<feature type="signal peptide" evidence="1">
    <location>
        <begin position="1"/>
        <end position="25"/>
    </location>
</feature>
<sequence length="140" mass="14426">MPRTSKRLHLLVLPAVIIGPIAAAAACTNDHTSTPATANSSASEVGSQCRSSGTAGRLIAAYPTTVGTVSTWRAGPSEPARTLWSKVPTGQPAVWCWYQQDDHPDPTVTVVAVTAGAPPVAFVTGTLKSVPVNPDGPFIP</sequence>
<dbReference type="PROSITE" id="PS51257">
    <property type="entry name" value="PROKAR_LIPOPROTEIN"/>
    <property type="match status" value="1"/>
</dbReference>
<dbReference type="AlphaFoldDB" id="A0A917TAK1"/>
<dbReference type="Proteomes" id="UP000655208">
    <property type="component" value="Unassembled WGS sequence"/>
</dbReference>
<evidence type="ECO:0000313" key="3">
    <source>
        <dbReference type="Proteomes" id="UP000655208"/>
    </source>
</evidence>
<proteinExistence type="predicted"/>
<accession>A0A917TAK1</accession>
<gene>
    <name evidence="2" type="ORF">GCM10011594_40200</name>
</gene>
<protein>
    <recommendedName>
        <fullName evidence="4">DUF3515 family protein</fullName>
    </recommendedName>
</protein>
<evidence type="ECO:0000313" key="2">
    <source>
        <dbReference type="EMBL" id="GGM16140.1"/>
    </source>
</evidence>